<sequence length="302" mass="34942">MEPPIVTFGPEGCGKTTILKQAAHMLRKLGYEVFYLNPLEREFLVEVDDADIKTLFFDFIRQTFSDEIWGRVVFGAIDLVRELLKRRKKKVAILADDVFQAIGLNKAAMYVNGLLGIIEYPPGEYEGVVALAATGEGVSRWEIGRHRWAELRPMWNIVREGFVQLYEKVPGPKPPFEDVWKMAGGNPWMIAKLYMADRDVRRVVSDFIQEKWLPSAFVEKWRRWLVEAVEDPDVLWDPDAPEELINELTSRNLIVYMMYPRDSYFWIDQPPPERDLEIGVGEHVAWHSPLHREAVKAVLNNA</sequence>
<evidence type="ECO:0000313" key="1">
    <source>
        <dbReference type="EMBL" id="MFB6490278.1"/>
    </source>
</evidence>
<protein>
    <submittedName>
        <fullName evidence="1">ATP-binding protein</fullName>
    </submittedName>
</protein>
<proteinExistence type="predicted"/>
<name>A0ACC6UZZ4_9CREN</name>
<dbReference type="Proteomes" id="UP000033636">
    <property type="component" value="Unassembled WGS sequence"/>
</dbReference>
<evidence type="ECO:0000313" key="2">
    <source>
        <dbReference type="Proteomes" id="UP000033636"/>
    </source>
</evidence>
<reference evidence="1" key="1">
    <citation type="submission" date="2024-07" db="EMBL/GenBank/DDBJ databases">
        <title>Metagenome and Metagenome-Assembled Genomes of Archaea from a hot spring from the geothermal field of Los Azufres, Mexico.</title>
        <authorList>
            <person name="Marin-Paredes R."/>
            <person name="Martinez-Romero E."/>
            <person name="Servin-Garciduenas L.E."/>
        </authorList>
    </citation>
    <scope>NUCLEOTIDE SEQUENCE</scope>
</reference>
<keyword evidence="1" id="KW-0067">ATP-binding</keyword>
<dbReference type="EMBL" id="JZWT02000006">
    <property type="protein sequence ID" value="MFB6490278.1"/>
    <property type="molecule type" value="Genomic_DNA"/>
</dbReference>
<accession>A0ACC6UZZ4</accession>
<comment type="caution">
    <text evidence="1">The sequence shown here is derived from an EMBL/GenBank/DDBJ whole genome shotgun (WGS) entry which is preliminary data.</text>
</comment>
<keyword evidence="1" id="KW-0547">Nucleotide-binding</keyword>
<organism evidence="1 2">
    <name type="scientific">Thermoproteus sp. AZ2</name>
    <dbReference type="NCBI Taxonomy" id="1609232"/>
    <lineage>
        <taxon>Archaea</taxon>
        <taxon>Thermoproteota</taxon>
        <taxon>Thermoprotei</taxon>
        <taxon>Thermoproteales</taxon>
        <taxon>Thermoproteaceae</taxon>
        <taxon>Thermoproteus</taxon>
    </lineage>
</organism>
<gene>
    <name evidence="1" type="ORF">TU35_003350</name>
</gene>